<dbReference type="InterPro" id="IPR046540">
    <property type="entry name" value="DMFA2_C"/>
</dbReference>
<feature type="domain" description="DUF4082" evidence="4">
    <location>
        <begin position="646"/>
        <end position="788"/>
    </location>
</feature>
<dbReference type="Pfam" id="PF13205">
    <property type="entry name" value="Big_5"/>
    <property type="match status" value="7"/>
</dbReference>
<dbReference type="OrthoDB" id="505641at2"/>
<organism evidence="6 7">
    <name type="scientific">Microlunatus flavus</name>
    <dbReference type="NCBI Taxonomy" id="1036181"/>
    <lineage>
        <taxon>Bacteria</taxon>
        <taxon>Bacillati</taxon>
        <taxon>Actinomycetota</taxon>
        <taxon>Actinomycetes</taxon>
        <taxon>Propionibacteriales</taxon>
        <taxon>Propionibacteriaceae</taxon>
        <taxon>Microlunatus</taxon>
    </lineage>
</organism>
<feature type="domain" description="SbsA Ig-like" evidence="3">
    <location>
        <begin position="1056"/>
        <end position="1155"/>
    </location>
</feature>
<dbReference type="InterPro" id="IPR032812">
    <property type="entry name" value="SbsA_Ig"/>
</dbReference>
<dbReference type="STRING" id="1036181.SAMN05421756_102546"/>
<sequence>MTRTYEHATLSSSTARTVKRRWTVVAAIILAMVASVLVLPAERAAAACSGNAIVCENQLPGTPQSVWDVDGVGDTSIQGFATATSVNAGSRIDFKIDTDARAYTVEIYRLGWYQGNGARLVTTISPSVPLPQTQAPCATDDSTQLVDCGTWAVSASWNVPSTSVSGVYIARLIRSDTKGDSHIPFVVRNDGNTSAAVFQTSDSTWQAYNMYGGSNFYQGGANGRAYKLSYNRPYSTRGYNSGRDFLFSNEYPMLRTLEQNGVDVSYVSGIDVATDPALLPKHKVFLSVGHDEYWTASQRKNVTDARDAKVNLAFFGGNDVYWKTLLEPSQDGTSTPNRTLVDYKDTWANKRIDRPGTDVQATWRDPRFGDLGYGYGPENALIGTQYQANFDDFPIQVSSAEGKLRIWRGSALASLPSGTTASLSDHTVGYESNEDVDNGSRPAGLIRMSTATGSTPEYLMDFGNQVQPSTTTHHITLYRAASGALVFSAGTIQWSWGLDSAHDGAATTADPRMRQATINVLTDMSAPATTPAPGIAAVTPSTDITPPTVSIVSPTAGKDLSEGSLLTVSGTASDVGGQVAGVEVSVDGGASFHPADGTTTWSYTGILTGNGANAVQVRATDDSARTSAPVSVAVNSACPCTLFGVATPKQVDSGDTDAVTLGTKFTTSTAGFVSGVRFYKSSANTGSHTGTLYSSGGAILAAGVFANETSSGWQTLVFDKPVAVQPGTTYVAGYSAPKGHYSADSYFFTRSFNAGNLTAAGGAGVDNGVFANGAAFPSTSYRQTNYYVDPVFSLTDTSPLTVVAQAPKAGASSVATTSLVTATFSKPIDPASVTLQVVDAAQNLIPGTTTWDSTNTKVTFNPAQGLGTSTTYTVTVNASTLAAPTQWSFTTVDPDGIPNDCPCTLFNDTDQPVTGPENDAPGVKLGTAFVASQNGQVSAVRFYKRFEDVGPHTVDLWSGTTKVAEAVTTTESSMGWQQATFSAPQQVTKGATYVVSYTSNGRYGYTANGLSGSLTNGPLSTPANGGRYTYTASAAPTSGSSANYFVDPVFTPAGVRPTVLSTSPGNGATSVPVDDKVQVMFGVPIQPGSATIVVKRISDGATVAGNNGTESQGSTATFVPSSSLDPGAKYSATVSGAISADGAKMSGSVTFTFTTSGAAACPCSLLKTTTQPAQGDSGDKDAVTLGLKFTPTTNGYVKGLRYWRDASNTGTHTGTLYSATGDRLADLTFDDNGTGWQTASFSSTVPVTAGTTYVAAYYAPNGHYSADLNYFASPVTNTPLKSVDPSSVYHYGDGFPNQTYANTNYYVDVVFDTNNDAPLTVSSTSPAKDATGVATTTAVTATFSAAIDPASLQLALADQGGAAVPGQVAYDATSRTATFTTASPLLGATVYTATANASSASGVAMASPKAWSFTTADTQPPTVTTVSPADAASGVPTSTKVTAAFASPIDPASALFTVSRTSDATVVPGATTYDATTRTATFSPGSALASNTGYTVSVSARNTSGISMSAPKTWTFSTADTDPPSVASTSPAPGATAVAPTTKVTASFVRAVDPTSVVLGVKNTATSAAVAGTTAYDATTRTATFTPSAALASLTGFTASVTASNVSGVAMTAPTTWTFTTADAAAPSVSSTSPAAGATGVGAGTSVTATFARAIDPASVVLTLKTSAGASVAGTTTYDATSRTATFKPGSALASFTSHTASVTAKNTSGVAMTSPTTWSFTTADTDQPSVSAKSPAAGATNVAASTNVTATFARAINSGTLAVTLKSASGTTVPGAVSYSATTRTATFNPTSDLTSSTSYTASVSASNTSGVPMASPVTWSFTTAAQTFSLYTTTRTPSATSTSTTTSTLGVQFSSSRDGKVTAIRYYAASTNTGKTVKLYSSSGAVLGSATTTQTGTGWRTATFATPISITAGTAYTASYYAPAGNWSTTTSGYSSAYTSGPLSVPASGARTGFGDVFPTNASSTNYWVDVLVSV</sequence>
<evidence type="ECO:0000259" key="4">
    <source>
        <dbReference type="Pfam" id="PF13313"/>
    </source>
</evidence>
<evidence type="ECO:0000259" key="5">
    <source>
        <dbReference type="Pfam" id="PF20254"/>
    </source>
</evidence>
<keyword evidence="1" id="KW-0732">Signal</keyword>
<feature type="domain" description="SbsA Ig-like" evidence="3">
    <location>
        <begin position="1317"/>
        <end position="1415"/>
    </location>
</feature>
<feature type="domain" description="DUF4082" evidence="4">
    <location>
        <begin position="1838"/>
        <end position="1971"/>
    </location>
</feature>
<gene>
    <name evidence="6" type="ORF">SAMN05421756_102546</name>
</gene>
<dbReference type="InterPro" id="IPR013783">
    <property type="entry name" value="Ig-like_fold"/>
</dbReference>
<dbReference type="EMBL" id="FOFA01000002">
    <property type="protein sequence ID" value="SEQ13012.1"/>
    <property type="molecule type" value="Genomic_DNA"/>
</dbReference>
<dbReference type="Gene3D" id="2.60.40.1220">
    <property type="match status" value="1"/>
</dbReference>
<dbReference type="Proteomes" id="UP000198504">
    <property type="component" value="Unassembled WGS sequence"/>
</dbReference>
<feature type="domain" description="DUF4082" evidence="4">
    <location>
        <begin position="911"/>
        <end position="1046"/>
    </location>
</feature>
<name>A0A1H9DHM9_9ACTN</name>
<dbReference type="Pfam" id="PF17957">
    <property type="entry name" value="Big_7"/>
    <property type="match status" value="1"/>
</dbReference>
<dbReference type="SUPFAM" id="SSF81296">
    <property type="entry name" value="E set domains"/>
    <property type="match status" value="1"/>
</dbReference>
<keyword evidence="2" id="KW-1133">Transmembrane helix</keyword>
<evidence type="ECO:0000259" key="3">
    <source>
        <dbReference type="Pfam" id="PF13205"/>
    </source>
</evidence>
<keyword evidence="2" id="KW-0812">Transmembrane</keyword>
<feature type="domain" description="SbsA Ig-like" evidence="3">
    <location>
        <begin position="1623"/>
        <end position="1723"/>
    </location>
</feature>
<keyword evidence="2" id="KW-0472">Membrane</keyword>
<feature type="domain" description="SbsA Ig-like" evidence="3">
    <location>
        <begin position="1725"/>
        <end position="1825"/>
    </location>
</feature>
<dbReference type="Gene3D" id="2.60.40.3710">
    <property type="match status" value="5"/>
</dbReference>
<feature type="domain" description="SbsA Ig-like" evidence="3">
    <location>
        <begin position="1417"/>
        <end position="1518"/>
    </location>
</feature>
<feature type="transmembrane region" description="Helical" evidence="2">
    <location>
        <begin position="21"/>
        <end position="41"/>
    </location>
</feature>
<dbReference type="GO" id="GO:0005975">
    <property type="term" value="P:carbohydrate metabolic process"/>
    <property type="evidence" value="ECO:0007669"/>
    <property type="project" value="UniProtKB-ARBA"/>
</dbReference>
<feature type="domain" description="DUF4082" evidence="4">
    <location>
        <begin position="1170"/>
        <end position="1307"/>
    </location>
</feature>
<dbReference type="InterPro" id="IPR014756">
    <property type="entry name" value="Ig_E-set"/>
</dbReference>
<evidence type="ECO:0000313" key="6">
    <source>
        <dbReference type="EMBL" id="SEQ13012.1"/>
    </source>
</evidence>
<dbReference type="InterPro" id="IPR014755">
    <property type="entry name" value="Cu-Rt/internalin_Ig-like"/>
</dbReference>
<feature type="domain" description="SbsA Ig-like" evidence="3">
    <location>
        <begin position="1520"/>
        <end position="1621"/>
    </location>
</feature>
<dbReference type="Pfam" id="PF20254">
    <property type="entry name" value="DMFA2_C"/>
    <property type="match status" value="1"/>
</dbReference>
<reference evidence="7" key="1">
    <citation type="submission" date="2016-10" db="EMBL/GenBank/DDBJ databases">
        <authorList>
            <person name="Varghese N."/>
            <person name="Submissions S."/>
        </authorList>
    </citation>
    <scope>NUCLEOTIDE SEQUENCE [LARGE SCALE GENOMIC DNA]</scope>
    <source>
        <strain evidence="7">CGMCC 4.6856</strain>
    </source>
</reference>
<evidence type="ECO:0000313" key="7">
    <source>
        <dbReference type="Proteomes" id="UP000198504"/>
    </source>
</evidence>
<dbReference type="Gene3D" id="2.60.40.10">
    <property type="entry name" value="Immunoglobulins"/>
    <property type="match status" value="1"/>
</dbReference>
<dbReference type="InterPro" id="IPR025141">
    <property type="entry name" value="DUF4082"/>
</dbReference>
<accession>A0A1H9DHM9</accession>
<dbReference type="Pfam" id="PF13313">
    <property type="entry name" value="DUF4082"/>
    <property type="match status" value="4"/>
</dbReference>
<feature type="domain" description="N,N-dimethylformamidase beta subunit-like C-terminal" evidence="5">
    <location>
        <begin position="104"/>
        <end position="500"/>
    </location>
</feature>
<proteinExistence type="predicted"/>
<evidence type="ECO:0000256" key="2">
    <source>
        <dbReference type="SAM" id="Phobius"/>
    </source>
</evidence>
<evidence type="ECO:0000256" key="1">
    <source>
        <dbReference type="ARBA" id="ARBA00022729"/>
    </source>
</evidence>
<feature type="domain" description="SbsA Ig-like" evidence="3">
    <location>
        <begin position="796"/>
        <end position="891"/>
    </location>
</feature>
<dbReference type="RefSeq" id="WP_091178387.1">
    <property type="nucleotide sequence ID" value="NZ_FOFA01000002.1"/>
</dbReference>
<keyword evidence="7" id="KW-1185">Reference proteome</keyword>
<protein>
    <submittedName>
        <fullName evidence="6">Ig-like domain-containing protein</fullName>
    </submittedName>
</protein>